<comment type="caution">
    <text evidence="1">The sequence shown here is derived from an EMBL/GenBank/DDBJ whole genome shotgun (WGS) entry which is preliminary data.</text>
</comment>
<reference evidence="1 2" key="1">
    <citation type="submission" date="2024-11" db="EMBL/GenBank/DDBJ databases">
        <title>Chromosome-level genome assembly of the freshwater bivalve Anodonta woodiana.</title>
        <authorList>
            <person name="Chen X."/>
        </authorList>
    </citation>
    <scope>NUCLEOTIDE SEQUENCE [LARGE SCALE GENOMIC DNA]</scope>
    <source>
        <strain evidence="1">MN2024</strain>
        <tissue evidence="1">Gills</tissue>
    </source>
</reference>
<sequence length="128" mass="15061">MERLEVENKHLKLALNSLHKNIILGETMQQMQLGPPDGIRNTTILNELTEKAHGIHLRFIYLETEMERLEVENKHLKLFLDSLHSNIILGEAKQQIPLKSPDDRKNTKFLKEFTEKANHIHLRFFDLE</sequence>
<keyword evidence="2" id="KW-1185">Reference proteome</keyword>
<dbReference type="EMBL" id="JBJQND010000004">
    <property type="protein sequence ID" value="KAL3879294.1"/>
    <property type="molecule type" value="Genomic_DNA"/>
</dbReference>
<dbReference type="AlphaFoldDB" id="A0ABD3WZ88"/>
<accession>A0ABD3WZ88</accession>
<name>A0ABD3WZ88_SINWO</name>
<gene>
    <name evidence="1" type="ORF">ACJMK2_031595</name>
</gene>
<feature type="non-terminal residue" evidence="1">
    <location>
        <position position="128"/>
    </location>
</feature>
<organism evidence="1 2">
    <name type="scientific">Sinanodonta woodiana</name>
    <name type="common">Chinese pond mussel</name>
    <name type="synonym">Anodonta woodiana</name>
    <dbReference type="NCBI Taxonomy" id="1069815"/>
    <lineage>
        <taxon>Eukaryota</taxon>
        <taxon>Metazoa</taxon>
        <taxon>Spiralia</taxon>
        <taxon>Lophotrochozoa</taxon>
        <taxon>Mollusca</taxon>
        <taxon>Bivalvia</taxon>
        <taxon>Autobranchia</taxon>
        <taxon>Heteroconchia</taxon>
        <taxon>Palaeoheterodonta</taxon>
        <taxon>Unionida</taxon>
        <taxon>Unionoidea</taxon>
        <taxon>Unionidae</taxon>
        <taxon>Unioninae</taxon>
        <taxon>Sinanodonta</taxon>
    </lineage>
</organism>
<proteinExistence type="predicted"/>
<evidence type="ECO:0000313" key="2">
    <source>
        <dbReference type="Proteomes" id="UP001634394"/>
    </source>
</evidence>
<protein>
    <submittedName>
        <fullName evidence="1">Uncharacterized protein</fullName>
    </submittedName>
</protein>
<evidence type="ECO:0000313" key="1">
    <source>
        <dbReference type="EMBL" id="KAL3879294.1"/>
    </source>
</evidence>
<dbReference type="Proteomes" id="UP001634394">
    <property type="component" value="Unassembled WGS sequence"/>
</dbReference>